<reference evidence="1 2" key="1">
    <citation type="submission" date="2018-11" db="EMBL/GenBank/DDBJ databases">
        <authorList>
            <consortium name="Pathogen Informatics"/>
        </authorList>
    </citation>
    <scope>NUCLEOTIDE SEQUENCE [LARGE SCALE GENOMIC DNA]</scope>
</reference>
<protein>
    <submittedName>
        <fullName evidence="1">Uncharacterized protein</fullName>
    </submittedName>
</protein>
<gene>
    <name evidence="1" type="ORF">GPUH_LOCUS6677</name>
</gene>
<name>A0A3P6SPI6_9BILA</name>
<dbReference type="AlphaFoldDB" id="A0A3P6SPI6"/>
<organism evidence="1 2">
    <name type="scientific">Gongylonema pulchrum</name>
    <dbReference type="NCBI Taxonomy" id="637853"/>
    <lineage>
        <taxon>Eukaryota</taxon>
        <taxon>Metazoa</taxon>
        <taxon>Ecdysozoa</taxon>
        <taxon>Nematoda</taxon>
        <taxon>Chromadorea</taxon>
        <taxon>Rhabditida</taxon>
        <taxon>Spirurina</taxon>
        <taxon>Spiruromorpha</taxon>
        <taxon>Spiruroidea</taxon>
        <taxon>Gongylonematidae</taxon>
        <taxon>Gongylonema</taxon>
    </lineage>
</organism>
<evidence type="ECO:0000313" key="1">
    <source>
        <dbReference type="EMBL" id="VDK55598.1"/>
    </source>
</evidence>
<dbReference type="Proteomes" id="UP000271098">
    <property type="component" value="Unassembled WGS sequence"/>
</dbReference>
<evidence type="ECO:0000313" key="2">
    <source>
        <dbReference type="Proteomes" id="UP000271098"/>
    </source>
</evidence>
<keyword evidence="2" id="KW-1185">Reference proteome</keyword>
<accession>A0A3P6SPI6</accession>
<sequence length="175" mass="19272">MQLLGSATTTPTATTLLFGYNQSPVNLFVAPEATRANQKNEMITKMPFKNGTFRQTEVSDKPVRKSKNHAVKRQISLFSSGSPLLDPSLSLSGLTDLKPIELGNPFTPNPLMSLFTNVAAGRFTTILPRIPKIKSPGNKLPKLRFPEPAPLPDPFYSPLIPKNATKIWDELFGPR</sequence>
<dbReference type="EMBL" id="UYRT01016052">
    <property type="protein sequence ID" value="VDK55598.1"/>
    <property type="molecule type" value="Genomic_DNA"/>
</dbReference>
<proteinExistence type="predicted"/>
<dbReference type="OrthoDB" id="5828086at2759"/>